<dbReference type="Proteomes" id="UP000053641">
    <property type="component" value="Unassembled WGS sequence"/>
</dbReference>
<accession>A0A099YWP5</accession>
<keyword evidence="2" id="KW-1185">Reference proteome</keyword>
<evidence type="ECO:0000313" key="2">
    <source>
        <dbReference type="Proteomes" id="UP000053641"/>
    </source>
</evidence>
<sequence length="78" mass="8582">PQALVSLHSYSDSFLPSAEWLRNCDPESLSELPVARTLCQLSELQDSYQAHIQDVLSNGDHAGVEVLPGLHREQLRGG</sequence>
<organism evidence="1 2">
    <name type="scientific">Tinamus guttatus</name>
    <name type="common">White-throated tinamou</name>
    <dbReference type="NCBI Taxonomy" id="94827"/>
    <lineage>
        <taxon>Eukaryota</taxon>
        <taxon>Metazoa</taxon>
        <taxon>Chordata</taxon>
        <taxon>Craniata</taxon>
        <taxon>Vertebrata</taxon>
        <taxon>Euteleostomi</taxon>
        <taxon>Archelosauria</taxon>
        <taxon>Archosauria</taxon>
        <taxon>Dinosauria</taxon>
        <taxon>Saurischia</taxon>
        <taxon>Theropoda</taxon>
        <taxon>Coelurosauria</taxon>
        <taxon>Aves</taxon>
        <taxon>Palaeognathae</taxon>
        <taxon>Tinamiformes</taxon>
        <taxon>Tinamidae</taxon>
        <taxon>Tinamus</taxon>
    </lineage>
</organism>
<dbReference type="AlphaFoldDB" id="A0A099YWP5"/>
<gene>
    <name evidence="1" type="ORF">N309_03013</name>
</gene>
<reference evidence="1 2" key="1">
    <citation type="submission" date="2014-06" db="EMBL/GenBank/DDBJ databases">
        <title>Genome evolution of avian class.</title>
        <authorList>
            <person name="Zhang G."/>
            <person name="Li C."/>
        </authorList>
    </citation>
    <scope>NUCLEOTIDE SEQUENCE [LARGE SCALE GENOMIC DNA]</scope>
    <source>
        <strain evidence="1">BGI_N309</strain>
    </source>
</reference>
<name>A0A099YWP5_TINGU</name>
<feature type="non-terminal residue" evidence="1">
    <location>
        <position position="1"/>
    </location>
</feature>
<dbReference type="EMBL" id="KL885495">
    <property type="protein sequence ID" value="KGL72965.1"/>
    <property type="molecule type" value="Genomic_DNA"/>
</dbReference>
<feature type="non-terminal residue" evidence="1">
    <location>
        <position position="78"/>
    </location>
</feature>
<evidence type="ECO:0000313" key="1">
    <source>
        <dbReference type="EMBL" id="KGL72965.1"/>
    </source>
</evidence>
<proteinExistence type="predicted"/>
<protein>
    <submittedName>
        <fullName evidence="1">Uncharacterized protein</fullName>
    </submittedName>
</protein>